<proteinExistence type="predicted"/>
<comment type="caution">
    <text evidence="1">The sequence shown here is derived from an EMBL/GenBank/DDBJ whole genome shotgun (WGS) entry which is preliminary data.</text>
</comment>
<reference evidence="1" key="1">
    <citation type="submission" date="2021-01" db="EMBL/GenBank/DDBJ databases">
        <authorList>
            <consortium name="Genoscope - CEA"/>
            <person name="William W."/>
        </authorList>
    </citation>
    <scope>NUCLEOTIDE SEQUENCE</scope>
</reference>
<accession>A0A8S1T7E8</accession>
<protein>
    <submittedName>
        <fullName evidence="1">Uncharacterized protein</fullName>
    </submittedName>
</protein>
<evidence type="ECO:0000313" key="1">
    <source>
        <dbReference type="EMBL" id="CAD8148163.1"/>
    </source>
</evidence>
<dbReference type="EMBL" id="CAJJDP010000020">
    <property type="protein sequence ID" value="CAD8148163.1"/>
    <property type="molecule type" value="Genomic_DNA"/>
</dbReference>
<dbReference type="AlphaFoldDB" id="A0A8S1T7E8"/>
<dbReference type="Proteomes" id="UP000683925">
    <property type="component" value="Unassembled WGS sequence"/>
</dbReference>
<name>A0A8S1T7E8_PAROT</name>
<organism evidence="1 2">
    <name type="scientific">Paramecium octaurelia</name>
    <dbReference type="NCBI Taxonomy" id="43137"/>
    <lineage>
        <taxon>Eukaryota</taxon>
        <taxon>Sar</taxon>
        <taxon>Alveolata</taxon>
        <taxon>Ciliophora</taxon>
        <taxon>Intramacronucleata</taxon>
        <taxon>Oligohymenophorea</taxon>
        <taxon>Peniculida</taxon>
        <taxon>Parameciidae</taxon>
        <taxon>Paramecium</taxon>
    </lineage>
</organism>
<sequence>MDHIVYSNLIMYSNLKKLGQNKYIIYVQSQHKFYFKTLLLSFLLGIGLRKFHQATYFIQVNTY</sequence>
<gene>
    <name evidence="1" type="ORF">POCTA_138.1.T0200388</name>
</gene>
<evidence type="ECO:0000313" key="2">
    <source>
        <dbReference type="Proteomes" id="UP000683925"/>
    </source>
</evidence>
<keyword evidence="2" id="KW-1185">Reference proteome</keyword>